<name>A0A098TMF9_9CYAN</name>
<evidence type="ECO:0000256" key="2">
    <source>
        <dbReference type="PIRSR" id="PIRSR613078-2"/>
    </source>
</evidence>
<organism evidence="3 4">
    <name type="scientific">Neosynechococcus sphagnicola sy1</name>
    <dbReference type="NCBI Taxonomy" id="1497020"/>
    <lineage>
        <taxon>Bacteria</taxon>
        <taxon>Bacillati</taxon>
        <taxon>Cyanobacteriota</taxon>
        <taxon>Cyanophyceae</taxon>
        <taxon>Neosynechococcales</taxon>
        <taxon>Neosynechococcaceae</taxon>
        <taxon>Neosynechococcus</taxon>
    </lineage>
</organism>
<dbReference type="Proteomes" id="UP000030170">
    <property type="component" value="Unassembled WGS sequence"/>
</dbReference>
<dbReference type="InterPro" id="IPR013078">
    <property type="entry name" value="His_Pase_superF_clade-1"/>
</dbReference>
<dbReference type="GO" id="GO:0101006">
    <property type="term" value="F:protein histidine phosphatase activity"/>
    <property type="evidence" value="ECO:0007669"/>
    <property type="project" value="InterPro"/>
</dbReference>
<dbReference type="InterPro" id="IPR004449">
    <property type="entry name" value="SixA"/>
</dbReference>
<dbReference type="InterPro" id="IPR029033">
    <property type="entry name" value="His_PPase_superfam"/>
</dbReference>
<proteinExistence type="predicted"/>
<comment type="caution">
    <text evidence="3">The sequence shown here is derived from an EMBL/GenBank/DDBJ whole genome shotgun (WGS) entry which is preliminary data.</text>
</comment>
<dbReference type="STRING" id="1497020.DO97_18540"/>
<dbReference type="Gene3D" id="3.40.50.1240">
    <property type="entry name" value="Phosphoglycerate mutase-like"/>
    <property type="match status" value="1"/>
</dbReference>
<dbReference type="InterPro" id="IPR051021">
    <property type="entry name" value="Mito_Ser/Thr_phosphatase"/>
</dbReference>
<keyword evidence="1" id="KW-0378">Hydrolase</keyword>
<dbReference type="OrthoDB" id="194934at2"/>
<dbReference type="PANTHER" id="PTHR20935">
    <property type="entry name" value="PHOSPHOGLYCERATE MUTASE-RELATED"/>
    <property type="match status" value="1"/>
</dbReference>
<sequence length="170" mass="18826">MATSELYLIRHGLAGTWGTYSRDEERPLTGEGQHKTRLVAQRLKDLGLQFDLILTSPLIRAQQTATILKAVGLSPQMETTPLLAPEGAIAPWLDWFEQWREGNPSPNPRKLALVGHQPNLSHWAEMLVWGTSSGSILLKKAGVIGLFLPEAGNLLSNCQIFWLTPPKLLL</sequence>
<keyword evidence="4" id="KW-1185">Reference proteome</keyword>
<evidence type="ECO:0000256" key="1">
    <source>
        <dbReference type="ARBA" id="ARBA00022801"/>
    </source>
</evidence>
<dbReference type="NCBIfam" id="TIGR00249">
    <property type="entry name" value="sixA"/>
    <property type="match status" value="1"/>
</dbReference>
<feature type="binding site" evidence="2">
    <location>
        <position position="60"/>
    </location>
    <ligand>
        <name>substrate</name>
    </ligand>
</feature>
<dbReference type="PANTHER" id="PTHR20935:SF0">
    <property type="entry name" value="SERINE_THREONINE-PROTEIN PHOSPHATASE PGAM5, MITOCHONDRIAL"/>
    <property type="match status" value="1"/>
</dbReference>
<dbReference type="AlphaFoldDB" id="A0A098TMF9"/>
<dbReference type="SUPFAM" id="SSF53254">
    <property type="entry name" value="Phosphoglycerate mutase-like"/>
    <property type="match status" value="1"/>
</dbReference>
<dbReference type="Pfam" id="PF00300">
    <property type="entry name" value="His_Phos_1"/>
    <property type="match status" value="1"/>
</dbReference>
<reference evidence="3 4" key="1">
    <citation type="journal article" date="2014" name="Mol. Ecol.">
        <title>Evolution of Synechococcus.</title>
        <authorList>
            <person name="Dvorak P."/>
            <person name="Casamatta D."/>
            <person name="Hasler P."/>
            <person name="Poulickova A."/>
            <person name="Ondrej V."/>
            <person name="Sanges R."/>
        </authorList>
    </citation>
    <scope>NUCLEOTIDE SEQUENCE [LARGE SCALE GENOMIC DNA]</scope>
    <source>
        <strain evidence="3 4">CAUP A 1101</strain>
    </source>
</reference>
<dbReference type="CDD" id="cd07067">
    <property type="entry name" value="HP_PGM_like"/>
    <property type="match status" value="1"/>
</dbReference>
<evidence type="ECO:0000313" key="4">
    <source>
        <dbReference type="Proteomes" id="UP000030170"/>
    </source>
</evidence>
<evidence type="ECO:0008006" key="5">
    <source>
        <dbReference type="Google" id="ProtNLM"/>
    </source>
</evidence>
<dbReference type="RefSeq" id="WP_036531232.1">
    <property type="nucleotide sequence ID" value="NZ_JJML01000007.1"/>
</dbReference>
<dbReference type="SMART" id="SM00855">
    <property type="entry name" value="PGAM"/>
    <property type="match status" value="1"/>
</dbReference>
<dbReference type="EMBL" id="JJML01000007">
    <property type="protein sequence ID" value="KGF73505.1"/>
    <property type="molecule type" value="Genomic_DNA"/>
</dbReference>
<dbReference type="GO" id="GO:0005737">
    <property type="term" value="C:cytoplasm"/>
    <property type="evidence" value="ECO:0007669"/>
    <property type="project" value="InterPro"/>
</dbReference>
<gene>
    <name evidence="3" type="ORF">DO97_18540</name>
</gene>
<accession>A0A098TMF9</accession>
<protein>
    <recommendedName>
        <fullName evidence="5">Phosphohistidine phosphatase SixA</fullName>
    </recommendedName>
</protein>
<evidence type="ECO:0000313" key="3">
    <source>
        <dbReference type="EMBL" id="KGF73505.1"/>
    </source>
</evidence>